<organism evidence="5">
    <name type="scientific">Zea mays</name>
    <name type="common">Maize</name>
    <dbReference type="NCBI Taxonomy" id="4577"/>
    <lineage>
        <taxon>Eukaryota</taxon>
        <taxon>Viridiplantae</taxon>
        <taxon>Streptophyta</taxon>
        <taxon>Embryophyta</taxon>
        <taxon>Tracheophyta</taxon>
        <taxon>Spermatophyta</taxon>
        <taxon>Magnoliopsida</taxon>
        <taxon>Liliopsida</taxon>
        <taxon>Poales</taxon>
        <taxon>Poaceae</taxon>
        <taxon>PACMAD clade</taxon>
        <taxon>Panicoideae</taxon>
        <taxon>Andropogonodae</taxon>
        <taxon>Andropogoneae</taxon>
        <taxon>Tripsacinae</taxon>
        <taxon>Zea</taxon>
    </lineage>
</organism>
<dbReference type="InterPro" id="IPR036397">
    <property type="entry name" value="RNaseH_sf"/>
</dbReference>
<feature type="domain" description="Integrase catalytic" evidence="4">
    <location>
        <begin position="1170"/>
        <end position="1313"/>
    </location>
</feature>
<name>Q8GTL8_MAIZE</name>
<dbReference type="InterPro" id="IPR012337">
    <property type="entry name" value="RNaseH-like_sf"/>
</dbReference>
<evidence type="ECO:0000256" key="1">
    <source>
        <dbReference type="ARBA" id="ARBA00023268"/>
    </source>
</evidence>
<feature type="region of interest" description="Disordered" evidence="2">
    <location>
        <begin position="193"/>
        <end position="230"/>
    </location>
</feature>
<dbReference type="InterPro" id="IPR002156">
    <property type="entry name" value="RNaseH_domain"/>
</dbReference>
<keyword evidence="1" id="KW-0511">Multifunctional enzyme</keyword>
<feature type="compositionally biased region" description="Basic and acidic residues" evidence="2">
    <location>
        <begin position="193"/>
        <end position="204"/>
    </location>
</feature>
<proteinExistence type="predicted"/>
<evidence type="ECO:0000259" key="4">
    <source>
        <dbReference type="PROSITE" id="PS50994"/>
    </source>
</evidence>
<dbReference type="Gene3D" id="3.30.420.10">
    <property type="entry name" value="Ribonuclease H-like superfamily/Ribonuclease H"/>
    <property type="match status" value="2"/>
</dbReference>
<protein>
    <submittedName>
        <fullName evidence="5">Putative gag-pol</fullName>
    </submittedName>
</protein>
<evidence type="ECO:0000256" key="2">
    <source>
        <dbReference type="SAM" id="MobiDB-lite"/>
    </source>
</evidence>
<dbReference type="Pfam" id="PF03732">
    <property type="entry name" value="Retrotrans_gag"/>
    <property type="match status" value="1"/>
</dbReference>
<dbReference type="PROSITE" id="PS50994">
    <property type="entry name" value="INTEGRASE"/>
    <property type="match status" value="1"/>
</dbReference>
<dbReference type="InterPro" id="IPR001584">
    <property type="entry name" value="Integrase_cat-core"/>
</dbReference>
<dbReference type="EMBL" id="AF528565">
    <property type="protein sequence ID" value="AAN40029.1"/>
    <property type="molecule type" value="Genomic_DNA"/>
</dbReference>
<feature type="compositionally biased region" description="Basic residues" evidence="2">
    <location>
        <begin position="214"/>
        <end position="224"/>
    </location>
</feature>
<feature type="region of interest" description="Disordered" evidence="2">
    <location>
        <begin position="1082"/>
        <end position="1123"/>
    </location>
</feature>
<reference evidence="5" key="1">
    <citation type="journal article" date="2002" name="Genome Res.">
        <title>Mosaic organization of orthologous sequences in grass genomes.</title>
        <authorList>
            <person name="Song R."/>
            <person name="Llaca V."/>
            <person name="Messing J."/>
        </authorList>
    </citation>
    <scope>NUCLEOTIDE SEQUENCE</scope>
</reference>
<dbReference type="Pfam" id="PF00078">
    <property type="entry name" value="RVT_1"/>
    <property type="match status" value="1"/>
</dbReference>
<dbReference type="Pfam" id="PF00665">
    <property type="entry name" value="rve"/>
    <property type="match status" value="1"/>
</dbReference>
<dbReference type="SUPFAM" id="SSF56672">
    <property type="entry name" value="DNA/RNA polymerases"/>
    <property type="match status" value="1"/>
</dbReference>
<accession>Q8GTL8</accession>
<dbReference type="GO" id="GO:0003676">
    <property type="term" value="F:nucleic acid binding"/>
    <property type="evidence" value="ECO:0007669"/>
    <property type="project" value="InterPro"/>
</dbReference>
<gene>
    <name evidence="5" type="primary">ZMRS072.13</name>
</gene>
<dbReference type="PROSITE" id="PS50879">
    <property type="entry name" value="RNASE_H_1"/>
    <property type="match status" value="1"/>
</dbReference>
<dbReference type="SUPFAM" id="SSF53098">
    <property type="entry name" value="Ribonuclease H-like"/>
    <property type="match status" value="2"/>
</dbReference>
<evidence type="ECO:0000259" key="3">
    <source>
        <dbReference type="PROSITE" id="PS50879"/>
    </source>
</evidence>
<dbReference type="Pfam" id="PF13456">
    <property type="entry name" value="RVT_3"/>
    <property type="match status" value="1"/>
</dbReference>
<dbReference type="InterPro" id="IPR043128">
    <property type="entry name" value="Rev_trsase/Diguanyl_cyclase"/>
</dbReference>
<sequence>MPEPSTTEGRRIQGELKNLLEDAAVRRAESSASRRQGYPSEHRAVTSRFVREASVHTGRTRNTAPAAPGRLGNEHHHHNHRAHLDERLGGTDDDNLIIRNLPVFLSDTARAWLEHLPPGQISNWDDLVQAFAGNFQGTYVRPGNFWDLRSCRQQPGESLRDYIRRFSKQRTELPNVTDSDVIGAFLAGTTCRDLDKQPQGRQPEDVPEASAQRGTKKKNKKKSQAKRDATDVELVAAAEYKNPRNPPGGANLFARMLKEPCPYHQGPVKHTLEECVMLRHHFHTAGPPAEGGRAHNNDKKEDHKAEEFPEVHDCFMIYGGQVANASARHRKQECREVSSVKVAAPVYLDWSDKPITFDQGDHPDRVPSPGKYPLVVDPVIGNVGLTKVLMDGGISLNIIYVETLGLLETLTFEVVGFRGTYHAVLGRSCYAKFMVVPNYTYLKLKMSGPNGVITVGPTYRHAYECDVECVEYVEALAESEALIADLESLSKEAPDAKRHAGNFEPAETEAVLVDFLRANAEVFAWSPSDMPGIPRDVAEHSLDIRTGSRPVKQPLRRFDKEKCRAIGEEIHKLMVAGFIKEVFHPEWLANPVLVPYPLPRIDQIVDSTAGCETLSFLDAYSGYHQIKMKESDQLATSFIIPFGMYCYVTMPFGLRNAGATYQRCMNHVFGEHIGRTIEAYVDDIIVKTRKASDHLSDLETTFRCLKAKGVKLNPEKCVFGVPRGMLLGFIVSERGIEANPEKIAAITNMGPIKDLKGVQRVMGCLAALSRFISRLGERGLPLYRLLRKTECFTWTPEAEEALGNLKALLTNAPILVPPAAGEALLIYVAATTQVVSAAIVVERREEGHALPVQRPVYFISEVLSETKIRYPQIQKLLYASHSVTVVSSFPLGEIIQCREASGRIAKWAVEIMGETISFAPRKATKSQVLAGFVAEWVDTQLPAASIQPELWTMFFDGSLMKTGVGAGLLFISPLGKHLRCVLRLHFPASNNMAEYEALVNGLRIAIELGVRRLDARGDSQLVIDQVIKNSHCRDPKMEAYCDEVRRLEDKFYGLEVNHIAWRYNETADELAKIASARTTVPPNVFSRDLHQPSVKTNDMPEPEKASARPEAPSAPPEAPSATEGEALRIEEERNGGFYWPTAVADATRIVCTCQGCQFYARQTHLPAQALQTIPITWPFAVWGLDLVGPLQKAPGGYTHLLVAIDKFSKWIEVRPLNSIRSKQAVAFFTNIIHRFGVPNSIITDNGTQFTGRKFLDFCEDHHIQVDWVAVAHPMTNGQVERANDMILQGLKPRIYNDLHKFGMRWMKELPLVV</sequence>
<dbReference type="PANTHER" id="PTHR37984">
    <property type="entry name" value="PROTEIN CBG26694"/>
    <property type="match status" value="1"/>
</dbReference>
<dbReference type="GO" id="GO:0004523">
    <property type="term" value="F:RNA-DNA hybrid ribonuclease activity"/>
    <property type="evidence" value="ECO:0007669"/>
    <property type="project" value="InterPro"/>
</dbReference>
<feature type="region of interest" description="Disordered" evidence="2">
    <location>
        <begin position="53"/>
        <end position="87"/>
    </location>
</feature>
<dbReference type="Gene3D" id="3.10.10.10">
    <property type="entry name" value="HIV Type 1 Reverse Transcriptase, subunit A, domain 1"/>
    <property type="match status" value="1"/>
</dbReference>
<feature type="domain" description="RNase H type-1" evidence="3">
    <location>
        <begin position="947"/>
        <end position="1076"/>
    </location>
</feature>
<dbReference type="Pfam" id="PF17919">
    <property type="entry name" value="RT_RNaseH_2"/>
    <property type="match status" value="1"/>
</dbReference>
<dbReference type="InterPro" id="IPR000477">
    <property type="entry name" value="RT_dom"/>
</dbReference>
<dbReference type="GO" id="GO:0015074">
    <property type="term" value="P:DNA integration"/>
    <property type="evidence" value="ECO:0007669"/>
    <property type="project" value="InterPro"/>
</dbReference>
<dbReference type="CDD" id="cd09279">
    <property type="entry name" value="RNase_HI_like"/>
    <property type="match status" value="1"/>
</dbReference>
<dbReference type="PANTHER" id="PTHR37984:SF5">
    <property type="entry name" value="PROTEIN NYNRIN-LIKE"/>
    <property type="match status" value="1"/>
</dbReference>
<dbReference type="InterPro" id="IPR041577">
    <property type="entry name" value="RT_RNaseH_2"/>
</dbReference>
<dbReference type="Gene3D" id="3.30.70.270">
    <property type="match status" value="2"/>
</dbReference>
<evidence type="ECO:0000313" key="5">
    <source>
        <dbReference type="EMBL" id="AAN40029.1"/>
    </source>
</evidence>
<dbReference type="CDD" id="cd01647">
    <property type="entry name" value="RT_LTR"/>
    <property type="match status" value="1"/>
</dbReference>
<dbReference type="InterPro" id="IPR043502">
    <property type="entry name" value="DNA/RNA_pol_sf"/>
</dbReference>
<dbReference type="InterPro" id="IPR050951">
    <property type="entry name" value="Retrovirus_Pol_polyprotein"/>
</dbReference>
<dbReference type="InterPro" id="IPR005162">
    <property type="entry name" value="Retrotrans_gag_dom"/>
</dbReference>
<dbReference type="ExpressionAtlas" id="Q8GTL8">
    <property type="expression patterns" value="baseline"/>
</dbReference>